<proteinExistence type="predicted"/>
<feature type="region of interest" description="Disordered" evidence="1">
    <location>
        <begin position="281"/>
        <end position="306"/>
    </location>
</feature>
<evidence type="ECO:0000313" key="2">
    <source>
        <dbReference type="EMBL" id="DAD88583.1"/>
    </source>
</evidence>
<reference evidence="2" key="1">
    <citation type="journal article" date="2021" name="Proc. Natl. Acad. Sci. U.S.A.">
        <title>A Catalog of Tens of Thousands of Viruses from Human Metagenomes Reveals Hidden Associations with Chronic Diseases.</title>
        <authorList>
            <person name="Tisza M.J."/>
            <person name="Buck C.B."/>
        </authorList>
    </citation>
    <scope>NUCLEOTIDE SEQUENCE</scope>
    <source>
        <strain evidence="2">CtP4M4</strain>
    </source>
</reference>
<evidence type="ECO:0000256" key="1">
    <source>
        <dbReference type="SAM" id="MobiDB-lite"/>
    </source>
</evidence>
<protein>
    <submittedName>
        <fullName evidence="2">Minor capsid protein</fullName>
    </submittedName>
</protein>
<accession>A0A8S5N2K8</accession>
<organism evidence="2">
    <name type="scientific">Myoviridae sp. ctP4M4</name>
    <dbReference type="NCBI Taxonomy" id="2826647"/>
    <lineage>
        <taxon>Viruses</taxon>
        <taxon>Duplodnaviria</taxon>
        <taxon>Heunggongvirae</taxon>
        <taxon>Uroviricota</taxon>
        <taxon>Caudoviricetes</taxon>
    </lineage>
</organism>
<name>A0A8S5N2K8_9CAUD</name>
<dbReference type="InterPro" id="IPR009319">
    <property type="entry name" value="Phage_A118_VSP1"/>
</dbReference>
<dbReference type="Pfam" id="PF06152">
    <property type="entry name" value="Phage_min_cap2"/>
    <property type="match status" value="1"/>
</dbReference>
<dbReference type="GO" id="GO:0005198">
    <property type="term" value="F:structural molecule activity"/>
    <property type="evidence" value="ECO:0007669"/>
    <property type="project" value="InterPro"/>
</dbReference>
<dbReference type="EMBL" id="BK015043">
    <property type="protein sequence ID" value="DAD88583.1"/>
    <property type="molecule type" value="Genomic_DNA"/>
</dbReference>
<sequence>MTKKIRPAKETDVTAYLRRLFLKTEKELIREIMRKRSAGYVDYAEVAALERVQKILQDMVDESWEYIPEMIETIFYHSDKDAAGYANARTLTAAQTDVVQQLSNNLLGEVMEMAGTARKSVEAVFTIARLENDPFRRLTLEQVLRQEAAGSPWIRSSRDLVKKMERDGITAFVDKSGRRWSLRAYGNMAVRTTARQAEVAALLTADDHDLWQIIKIGSTCPVCAPLEGRVYSKSGTDPDYPPLSMAFGKVDPAGGDNLANTWLNIHPSCLHMLTKYTTVGKTEKQIRRDRDFSDPEKNPVTKDPRSKKQIAAYREKERNRRKLLADMKQHKEYRAVLGREVPKDFAKFREMKYNGSGKWNKLQSLYRNRFSLQERLDYEMNGEKLFIPTNSKLESVRTIAGSGSKTPLRVAENLAKQYGGDPAEWKKKVGKIESDKYIFDVHWYELYGKQYRAKVKERRDKL</sequence>